<evidence type="ECO:0000313" key="1">
    <source>
        <dbReference type="EMBL" id="MCA9387129.1"/>
    </source>
</evidence>
<dbReference type="Proteomes" id="UP000714915">
    <property type="component" value="Unassembled WGS sequence"/>
</dbReference>
<gene>
    <name evidence="1" type="ORF">KC669_03790</name>
</gene>
<evidence type="ECO:0000313" key="2">
    <source>
        <dbReference type="Proteomes" id="UP000714915"/>
    </source>
</evidence>
<dbReference type="EMBL" id="JAGQLF010000052">
    <property type="protein sequence ID" value="MCA9387129.1"/>
    <property type="molecule type" value="Genomic_DNA"/>
</dbReference>
<sequence>MNFEGYRSDLIDALGVDHSISDIEIFHNICEAIGLTDDITPSELLFQLEECYLAELIELFKLPNTSEWKDIKTYYNQHFKTDPDRFDSAKLVQLNKFSTSWKELYEFLDYVSKTKEREL</sequence>
<reference evidence="1" key="2">
    <citation type="journal article" date="2021" name="Microbiome">
        <title>Successional dynamics and alternative stable states in a saline activated sludge microbial community over 9 years.</title>
        <authorList>
            <person name="Wang Y."/>
            <person name="Ye J."/>
            <person name="Ju F."/>
            <person name="Liu L."/>
            <person name="Boyd J.A."/>
            <person name="Deng Y."/>
            <person name="Parks D.H."/>
            <person name="Jiang X."/>
            <person name="Yin X."/>
            <person name="Woodcroft B.J."/>
            <person name="Tyson G.W."/>
            <person name="Hugenholtz P."/>
            <person name="Polz M.F."/>
            <person name="Zhang T."/>
        </authorList>
    </citation>
    <scope>NUCLEOTIDE SEQUENCE</scope>
    <source>
        <strain evidence="1">HKST-UBA09</strain>
    </source>
</reference>
<reference evidence="1" key="1">
    <citation type="submission" date="2020-04" db="EMBL/GenBank/DDBJ databases">
        <authorList>
            <person name="Zhang T."/>
        </authorList>
    </citation>
    <scope>NUCLEOTIDE SEQUENCE</scope>
    <source>
        <strain evidence="1">HKST-UBA09</strain>
    </source>
</reference>
<accession>A0A955RLJ1</accession>
<dbReference type="AlphaFoldDB" id="A0A955RLJ1"/>
<organism evidence="1 2">
    <name type="scientific">Candidatus Dojkabacteria bacterium</name>
    <dbReference type="NCBI Taxonomy" id="2099670"/>
    <lineage>
        <taxon>Bacteria</taxon>
        <taxon>Candidatus Dojkabacteria</taxon>
    </lineage>
</organism>
<proteinExistence type="predicted"/>
<protein>
    <submittedName>
        <fullName evidence="1">Uncharacterized protein</fullName>
    </submittedName>
</protein>
<comment type="caution">
    <text evidence="1">The sequence shown here is derived from an EMBL/GenBank/DDBJ whole genome shotgun (WGS) entry which is preliminary data.</text>
</comment>
<name>A0A955RLJ1_9BACT</name>